<evidence type="ECO:0000256" key="1">
    <source>
        <dbReference type="ARBA" id="ARBA00023002"/>
    </source>
</evidence>
<dbReference type="Proteomes" id="UP001521184">
    <property type="component" value="Unassembled WGS sequence"/>
</dbReference>
<proteinExistence type="predicted"/>
<evidence type="ECO:0008006" key="4">
    <source>
        <dbReference type="Google" id="ProtNLM"/>
    </source>
</evidence>
<comment type="caution">
    <text evidence="2">The sequence shown here is derived from an EMBL/GenBank/DDBJ whole genome shotgun (WGS) entry which is preliminary data.</text>
</comment>
<keyword evidence="3" id="KW-1185">Reference proteome</keyword>
<gene>
    <name evidence="2" type="ORF">SLS58_002173</name>
</gene>
<protein>
    <recommendedName>
        <fullName evidence="4">NAD(P)-binding protein</fullName>
    </recommendedName>
</protein>
<dbReference type="InterPro" id="IPR036291">
    <property type="entry name" value="NAD(P)-bd_dom_sf"/>
</dbReference>
<dbReference type="Pfam" id="PF00106">
    <property type="entry name" value="adh_short"/>
    <property type="match status" value="1"/>
</dbReference>
<name>A0ABR3TZZ4_9PEZI</name>
<dbReference type="EMBL" id="JAKEKT020000009">
    <property type="protein sequence ID" value="KAL1648419.1"/>
    <property type="molecule type" value="Genomic_DNA"/>
</dbReference>
<dbReference type="InterPro" id="IPR002347">
    <property type="entry name" value="SDR_fam"/>
</dbReference>
<keyword evidence="1" id="KW-0560">Oxidoreductase</keyword>
<dbReference type="PANTHER" id="PTHR43157">
    <property type="entry name" value="PHOSPHATIDYLINOSITOL-GLYCAN BIOSYNTHESIS CLASS F PROTEIN-RELATED"/>
    <property type="match status" value="1"/>
</dbReference>
<dbReference type="PANTHER" id="PTHR43157:SF31">
    <property type="entry name" value="PHOSPHATIDYLINOSITOL-GLYCAN BIOSYNTHESIS CLASS F PROTEIN"/>
    <property type="match status" value="1"/>
</dbReference>
<sequence>MPLLSNNKFDPNQDIPDLSGKVYVVTGGSAGIGYGIVAHLLQHSASKIYLLSNKEEHAEEAKEDLKKYGDATRVEWKKCNLQDLKEVDAVAKELSDLEKLDGLILNAGVGVGVYSETKDGIGELFPIKRSFTVVDGITDSHMQVNHISQFHLAMVLLPLLQRTPNSRLVLQSSEVHRMADSSMKFASLEELNTDIGPTKLYARTKLAQILFVRALARHAAKDELGFREQGMATGPWVIATHPGGVNTDQPDQAVEAYGTVGKVGAAVIRPFMKDPIDKGCRPALFAATSEDVVREGMQGVYIVPDRKVEEPSDQARNEELSEALWMLTEKLLMDKIGPLGYGPVHIDNLAREGLHGPAS</sequence>
<organism evidence="2 3">
    <name type="scientific">Diplodia intermedia</name>
    <dbReference type="NCBI Taxonomy" id="856260"/>
    <lineage>
        <taxon>Eukaryota</taxon>
        <taxon>Fungi</taxon>
        <taxon>Dikarya</taxon>
        <taxon>Ascomycota</taxon>
        <taxon>Pezizomycotina</taxon>
        <taxon>Dothideomycetes</taxon>
        <taxon>Dothideomycetes incertae sedis</taxon>
        <taxon>Botryosphaeriales</taxon>
        <taxon>Botryosphaeriaceae</taxon>
        <taxon>Diplodia</taxon>
    </lineage>
</organism>
<accession>A0ABR3TZZ4</accession>
<reference evidence="2 3" key="1">
    <citation type="journal article" date="2023" name="Plant Dis.">
        <title>First Report of Diplodia intermedia Causing Canker and Dieback Diseases on Apple Trees in Canada.</title>
        <authorList>
            <person name="Ellouze W."/>
            <person name="Ilyukhin E."/>
            <person name="Sulman M."/>
            <person name="Ali S."/>
        </authorList>
    </citation>
    <scope>NUCLEOTIDE SEQUENCE [LARGE SCALE GENOMIC DNA]</scope>
    <source>
        <strain evidence="2 3">M45-28</strain>
    </source>
</reference>
<evidence type="ECO:0000313" key="2">
    <source>
        <dbReference type="EMBL" id="KAL1648419.1"/>
    </source>
</evidence>
<dbReference type="SUPFAM" id="SSF51735">
    <property type="entry name" value="NAD(P)-binding Rossmann-fold domains"/>
    <property type="match status" value="1"/>
</dbReference>
<evidence type="ECO:0000313" key="3">
    <source>
        <dbReference type="Proteomes" id="UP001521184"/>
    </source>
</evidence>
<dbReference type="PRINTS" id="PR00081">
    <property type="entry name" value="GDHRDH"/>
</dbReference>
<dbReference type="Gene3D" id="3.40.50.720">
    <property type="entry name" value="NAD(P)-binding Rossmann-like Domain"/>
    <property type="match status" value="1"/>
</dbReference>